<dbReference type="WBParaSite" id="RSKR_0000475600.1">
    <property type="protein sequence ID" value="RSKR_0000475600.1"/>
    <property type="gene ID" value="RSKR_0000475600"/>
</dbReference>
<evidence type="ECO:0000313" key="2">
    <source>
        <dbReference type="WBParaSite" id="RSKR_0000475600.1"/>
    </source>
</evidence>
<accession>A0AC35TWE7</accession>
<proteinExistence type="predicted"/>
<sequence>MNIRRAQQSSKFHTTNQNTNGNTNENVNENTHFHARRFQGNLLDKMSQQMGMNLNNLPGMGGVRDALKQASEPSTFSSGSRISIGGDGEPHTFASGGDSMASAQWTDAQGNVHYEVSHSK</sequence>
<evidence type="ECO:0000313" key="1">
    <source>
        <dbReference type="Proteomes" id="UP000095286"/>
    </source>
</evidence>
<protein>
    <submittedName>
        <fullName evidence="2">Adhesin</fullName>
    </submittedName>
</protein>
<reference evidence="2" key="1">
    <citation type="submission" date="2016-11" db="UniProtKB">
        <authorList>
            <consortium name="WormBaseParasite"/>
        </authorList>
    </citation>
    <scope>IDENTIFICATION</scope>
    <source>
        <strain evidence="2">KR3021</strain>
    </source>
</reference>
<name>A0AC35TWE7_9BILA</name>
<dbReference type="Proteomes" id="UP000095286">
    <property type="component" value="Unplaced"/>
</dbReference>
<organism evidence="1 2">
    <name type="scientific">Rhabditophanes sp. KR3021</name>
    <dbReference type="NCBI Taxonomy" id="114890"/>
    <lineage>
        <taxon>Eukaryota</taxon>
        <taxon>Metazoa</taxon>
        <taxon>Ecdysozoa</taxon>
        <taxon>Nematoda</taxon>
        <taxon>Chromadorea</taxon>
        <taxon>Rhabditida</taxon>
        <taxon>Tylenchina</taxon>
        <taxon>Panagrolaimomorpha</taxon>
        <taxon>Strongyloidoidea</taxon>
        <taxon>Alloionematidae</taxon>
        <taxon>Rhabditophanes</taxon>
    </lineage>
</organism>